<dbReference type="InterPro" id="IPR036388">
    <property type="entry name" value="WH-like_DNA-bd_sf"/>
</dbReference>
<feature type="region of interest" description="Disordered" evidence="1">
    <location>
        <begin position="89"/>
        <end position="109"/>
    </location>
</feature>
<feature type="compositionally biased region" description="Acidic residues" evidence="1">
    <location>
        <begin position="98"/>
        <end position="109"/>
    </location>
</feature>
<dbReference type="CDD" id="cd00090">
    <property type="entry name" value="HTH_ARSR"/>
    <property type="match status" value="1"/>
</dbReference>
<keyword evidence="3" id="KW-1185">Reference proteome</keyword>
<evidence type="ECO:0000313" key="2">
    <source>
        <dbReference type="EMBL" id="QDV35046.1"/>
    </source>
</evidence>
<gene>
    <name evidence="2" type="ORF">ElP_29480</name>
</gene>
<proteinExistence type="predicted"/>
<accession>A0A518H2H0</accession>
<dbReference type="EMBL" id="CP036426">
    <property type="protein sequence ID" value="QDV35046.1"/>
    <property type="molecule type" value="Genomic_DNA"/>
</dbReference>
<dbReference type="InterPro" id="IPR011991">
    <property type="entry name" value="ArsR-like_HTH"/>
</dbReference>
<dbReference type="KEGG" id="tpla:ElP_29480"/>
<dbReference type="Gene3D" id="1.10.10.10">
    <property type="entry name" value="Winged helix-like DNA-binding domain superfamily/Winged helix DNA-binding domain"/>
    <property type="match status" value="1"/>
</dbReference>
<evidence type="ECO:0000256" key="1">
    <source>
        <dbReference type="SAM" id="MobiDB-lite"/>
    </source>
</evidence>
<dbReference type="InterPro" id="IPR036390">
    <property type="entry name" value="WH_DNA-bd_sf"/>
</dbReference>
<sequence>MPVAMSTQTDWLRSVLFDRGYLGRIKGEAIKVYLVMVAACGGRPDRSVTMSLSQLMDRTALSCPTVIQSLSRLEHLGLVVSTTRQRGRVTTYYVPDPPDPESDSESDPL</sequence>
<dbReference type="AlphaFoldDB" id="A0A518H2H0"/>
<evidence type="ECO:0000313" key="3">
    <source>
        <dbReference type="Proteomes" id="UP000317835"/>
    </source>
</evidence>
<dbReference type="Proteomes" id="UP000317835">
    <property type="component" value="Chromosome"/>
</dbReference>
<organism evidence="2 3">
    <name type="scientific">Tautonia plasticadhaerens</name>
    <dbReference type="NCBI Taxonomy" id="2527974"/>
    <lineage>
        <taxon>Bacteria</taxon>
        <taxon>Pseudomonadati</taxon>
        <taxon>Planctomycetota</taxon>
        <taxon>Planctomycetia</taxon>
        <taxon>Isosphaerales</taxon>
        <taxon>Isosphaeraceae</taxon>
        <taxon>Tautonia</taxon>
    </lineage>
</organism>
<dbReference type="SUPFAM" id="SSF46785">
    <property type="entry name" value="Winged helix' DNA-binding domain"/>
    <property type="match status" value="1"/>
</dbReference>
<name>A0A518H2H0_9BACT</name>
<dbReference type="GO" id="GO:0006355">
    <property type="term" value="P:regulation of DNA-templated transcription"/>
    <property type="evidence" value="ECO:0007669"/>
    <property type="project" value="UniProtKB-ARBA"/>
</dbReference>
<reference evidence="2 3" key="1">
    <citation type="submission" date="2019-02" db="EMBL/GenBank/DDBJ databases">
        <title>Deep-cultivation of Planctomycetes and their phenomic and genomic characterization uncovers novel biology.</title>
        <authorList>
            <person name="Wiegand S."/>
            <person name="Jogler M."/>
            <person name="Boedeker C."/>
            <person name="Pinto D."/>
            <person name="Vollmers J."/>
            <person name="Rivas-Marin E."/>
            <person name="Kohn T."/>
            <person name="Peeters S.H."/>
            <person name="Heuer A."/>
            <person name="Rast P."/>
            <person name="Oberbeckmann S."/>
            <person name="Bunk B."/>
            <person name="Jeske O."/>
            <person name="Meyerdierks A."/>
            <person name="Storesund J.E."/>
            <person name="Kallscheuer N."/>
            <person name="Luecker S."/>
            <person name="Lage O.M."/>
            <person name="Pohl T."/>
            <person name="Merkel B.J."/>
            <person name="Hornburger P."/>
            <person name="Mueller R.-W."/>
            <person name="Bruemmer F."/>
            <person name="Labrenz M."/>
            <person name="Spormann A.M."/>
            <person name="Op den Camp H."/>
            <person name="Overmann J."/>
            <person name="Amann R."/>
            <person name="Jetten M.S.M."/>
            <person name="Mascher T."/>
            <person name="Medema M.H."/>
            <person name="Devos D.P."/>
            <person name="Kaster A.-K."/>
            <person name="Ovreas L."/>
            <person name="Rohde M."/>
            <person name="Galperin M.Y."/>
            <person name="Jogler C."/>
        </authorList>
    </citation>
    <scope>NUCLEOTIDE SEQUENCE [LARGE SCALE GENOMIC DNA]</scope>
    <source>
        <strain evidence="2 3">ElP</strain>
    </source>
</reference>
<protein>
    <submittedName>
        <fullName evidence="2">Uncharacterized protein</fullName>
    </submittedName>
</protein>